<sequence length="315" mass="33950">MKHIGTIFAMAALLVGAAGPALAADPENCRAVRFSDVGWTDITSTTAIASVMLKGLGYRPETTVLSIPVTYASMKAKDIDVYLGDWQPSMENDRKPYLEDKSIAVIGANLPVGAKYTLAVPEYTYAKGLHDFADIAKFRDSLQGKIYGIEPGNNGNRLVQGLIDANKNGLKGFQVVESSEQGMLAQLQGAVARQDDMVFLAWAPHPMNVNFKIRYLTGGDDTFGPDYGKAVVNTNVRAGWAEQCPNAARFIANLKFTVELENQMMQMITGDGLDGPAAAERYLKGNPGVLETWLAGVTTFDGQPGLPVIRKSLGL</sequence>
<name>A0ABV3PQ98_9HYPH</name>
<dbReference type="SUPFAM" id="SSF53850">
    <property type="entry name" value="Periplasmic binding protein-like II"/>
    <property type="match status" value="1"/>
</dbReference>
<keyword evidence="1" id="KW-0732">Signal</keyword>
<dbReference type="NCBIfam" id="TIGR03414">
    <property type="entry name" value="ABC_choline_bnd"/>
    <property type="match status" value="1"/>
</dbReference>
<dbReference type="CDD" id="cd13640">
    <property type="entry name" value="PBP2_ChoX"/>
    <property type="match status" value="1"/>
</dbReference>
<protein>
    <submittedName>
        <fullName evidence="3">Choline ABC transporter substrate-binding protein</fullName>
    </submittedName>
</protein>
<dbReference type="Gene3D" id="3.40.190.10">
    <property type="entry name" value="Periplasmic binding protein-like II"/>
    <property type="match status" value="1"/>
</dbReference>
<reference evidence="3 4" key="1">
    <citation type="submission" date="2024-07" db="EMBL/GenBank/DDBJ databases">
        <title>Description of Labrys sedimenti sp. nov., isolated from a diclofenac-degrading enrichment culture.</title>
        <authorList>
            <person name="Tancsics A."/>
            <person name="Csepanyi A."/>
        </authorList>
    </citation>
    <scope>NUCLEOTIDE SEQUENCE [LARGE SCALE GENOMIC DNA]</scope>
    <source>
        <strain evidence="3 4">LMG 23578</strain>
    </source>
</reference>
<dbReference type="RefSeq" id="WP_367625144.1">
    <property type="nucleotide sequence ID" value="NZ_JBFNQD010000007.1"/>
</dbReference>
<organism evidence="3 4">
    <name type="scientific">Labrys neptuniae</name>
    <dbReference type="NCBI Taxonomy" id="376174"/>
    <lineage>
        <taxon>Bacteria</taxon>
        <taxon>Pseudomonadati</taxon>
        <taxon>Pseudomonadota</taxon>
        <taxon>Alphaproteobacteria</taxon>
        <taxon>Hyphomicrobiales</taxon>
        <taxon>Xanthobacteraceae</taxon>
        <taxon>Labrys</taxon>
    </lineage>
</organism>
<evidence type="ECO:0000259" key="2">
    <source>
        <dbReference type="Pfam" id="PF04069"/>
    </source>
</evidence>
<keyword evidence="4" id="KW-1185">Reference proteome</keyword>
<dbReference type="InterPro" id="IPR007210">
    <property type="entry name" value="ABC_Gly_betaine_transp_sub-bd"/>
</dbReference>
<comment type="caution">
    <text evidence="3">The sequence shown here is derived from an EMBL/GenBank/DDBJ whole genome shotgun (WGS) entry which is preliminary data.</text>
</comment>
<evidence type="ECO:0000313" key="3">
    <source>
        <dbReference type="EMBL" id="MEW9307827.1"/>
    </source>
</evidence>
<evidence type="ECO:0000313" key="4">
    <source>
        <dbReference type="Proteomes" id="UP001555786"/>
    </source>
</evidence>
<accession>A0ABV3PQ98</accession>
<feature type="signal peptide" evidence="1">
    <location>
        <begin position="1"/>
        <end position="23"/>
    </location>
</feature>
<dbReference type="EMBL" id="JBFNQD010000007">
    <property type="protein sequence ID" value="MEW9307827.1"/>
    <property type="molecule type" value="Genomic_DNA"/>
</dbReference>
<dbReference type="InterPro" id="IPR017783">
    <property type="entry name" value="ABC_choline_sub-bd"/>
</dbReference>
<dbReference type="Gene3D" id="3.40.190.100">
    <property type="entry name" value="Glycine betaine-binding periplasmic protein, domain 2"/>
    <property type="match status" value="1"/>
</dbReference>
<evidence type="ECO:0000256" key="1">
    <source>
        <dbReference type="SAM" id="SignalP"/>
    </source>
</evidence>
<gene>
    <name evidence="3" type="ORF">ABXS05_19900</name>
</gene>
<dbReference type="Proteomes" id="UP001555786">
    <property type="component" value="Unassembled WGS sequence"/>
</dbReference>
<feature type="chain" id="PRO_5047262194" evidence="1">
    <location>
        <begin position="24"/>
        <end position="315"/>
    </location>
</feature>
<proteinExistence type="predicted"/>
<dbReference type="Pfam" id="PF04069">
    <property type="entry name" value="OpuAC"/>
    <property type="match status" value="1"/>
</dbReference>
<feature type="domain" description="ABC-type glycine betaine transport system substrate-binding" evidence="2">
    <location>
        <begin position="32"/>
        <end position="284"/>
    </location>
</feature>